<dbReference type="OrthoDB" id="26838at2759"/>
<dbReference type="KEGG" id="aplc:110977172"/>
<dbReference type="OMA" id="NVYDTQA"/>
<feature type="region of interest" description="Disordered" evidence="1">
    <location>
        <begin position="69"/>
        <end position="97"/>
    </location>
</feature>
<gene>
    <name evidence="4" type="primary">LOC110977172</name>
</gene>
<organism evidence="3 4">
    <name type="scientific">Acanthaster planci</name>
    <name type="common">Crown-of-thorns starfish</name>
    <dbReference type="NCBI Taxonomy" id="133434"/>
    <lineage>
        <taxon>Eukaryota</taxon>
        <taxon>Metazoa</taxon>
        <taxon>Echinodermata</taxon>
        <taxon>Eleutherozoa</taxon>
        <taxon>Asterozoa</taxon>
        <taxon>Asteroidea</taxon>
        <taxon>Valvatacea</taxon>
        <taxon>Valvatida</taxon>
        <taxon>Acanthasteridae</taxon>
        <taxon>Acanthaster</taxon>
    </lineage>
</organism>
<reference evidence="4" key="1">
    <citation type="submission" date="2025-08" db="UniProtKB">
        <authorList>
            <consortium name="RefSeq"/>
        </authorList>
    </citation>
    <scope>IDENTIFICATION</scope>
</reference>
<feature type="compositionally biased region" description="Polar residues" evidence="1">
    <location>
        <begin position="378"/>
        <end position="391"/>
    </location>
</feature>
<dbReference type="Proteomes" id="UP000694845">
    <property type="component" value="Unplaced"/>
</dbReference>
<feature type="compositionally biased region" description="Acidic residues" evidence="1">
    <location>
        <begin position="569"/>
        <end position="585"/>
    </location>
</feature>
<dbReference type="InterPro" id="IPR002562">
    <property type="entry name" value="3'-5'_exonuclease_dom"/>
</dbReference>
<dbReference type="GO" id="GO:0008408">
    <property type="term" value="F:3'-5' exonuclease activity"/>
    <property type="evidence" value="ECO:0007669"/>
    <property type="project" value="InterPro"/>
</dbReference>
<dbReference type="GO" id="GO:0034587">
    <property type="term" value="P:piRNA processing"/>
    <property type="evidence" value="ECO:0007669"/>
    <property type="project" value="TreeGrafter"/>
</dbReference>
<dbReference type="GO" id="GO:0003676">
    <property type="term" value="F:nucleic acid binding"/>
    <property type="evidence" value="ECO:0007669"/>
    <property type="project" value="InterPro"/>
</dbReference>
<feature type="compositionally biased region" description="Polar residues" evidence="1">
    <location>
        <begin position="69"/>
        <end position="85"/>
    </location>
</feature>
<feature type="region of interest" description="Disordered" evidence="1">
    <location>
        <begin position="751"/>
        <end position="787"/>
    </location>
</feature>
<dbReference type="Pfam" id="PF01612">
    <property type="entry name" value="DNA_pol_A_exo1"/>
    <property type="match status" value="1"/>
</dbReference>
<dbReference type="RefSeq" id="XP_022086748.1">
    <property type="nucleotide sequence ID" value="XM_022231056.1"/>
</dbReference>
<dbReference type="InterPro" id="IPR036397">
    <property type="entry name" value="RNaseH_sf"/>
</dbReference>
<dbReference type="AlphaFoldDB" id="A0A8B7Y0Q7"/>
<protein>
    <submittedName>
        <fullName evidence="4">Uncharacterized protein LOC110977172</fullName>
    </submittedName>
</protein>
<evidence type="ECO:0000256" key="1">
    <source>
        <dbReference type="SAM" id="MobiDB-lite"/>
    </source>
</evidence>
<name>A0A8B7Y0Q7_ACAPL</name>
<feature type="region of interest" description="Disordered" evidence="1">
    <location>
        <begin position="349"/>
        <end position="412"/>
    </location>
</feature>
<dbReference type="GO" id="GO:1990923">
    <property type="term" value="C:PET complex"/>
    <property type="evidence" value="ECO:0007669"/>
    <property type="project" value="TreeGrafter"/>
</dbReference>
<feature type="compositionally biased region" description="Low complexity" evidence="1">
    <location>
        <begin position="399"/>
        <end position="410"/>
    </location>
</feature>
<accession>A0A8B7Y0Q7</accession>
<feature type="compositionally biased region" description="Polar residues" evidence="1">
    <location>
        <begin position="638"/>
        <end position="658"/>
    </location>
</feature>
<dbReference type="InterPro" id="IPR052144">
    <property type="entry name" value="piRNA_biogenesis_EXD1"/>
</dbReference>
<dbReference type="SMART" id="SM00474">
    <property type="entry name" value="35EXOc"/>
    <property type="match status" value="1"/>
</dbReference>
<proteinExistence type="predicted"/>
<dbReference type="InterPro" id="IPR012337">
    <property type="entry name" value="RNaseH-like_sf"/>
</dbReference>
<dbReference type="SUPFAM" id="SSF53098">
    <property type="entry name" value="Ribonuclease H-like"/>
    <property type="match status" value="1"/>
</dbReference>
<dbReference type="Gene3D" id="3.30.420.10">
    <property type="entry name" value="Ribonuclease H-like superfamily/Ribonuclease H"/>
    <property type="match status" value="1"/>
</dbReference>
<feature type="compositionally biased region" description="Polar residues" evidence="1">
    <location>
        <begin position="607"/>
        <end position="616"/>
    </location>
</feature>
<dbReference type="GeneID" id="110977172"/>
<keyword evidence="3" id="KW-1185">Reference proteome</keyword>
<evidence type="ECO:0000259" key="2">
    <source>
        <dbReference type="SMART" id="SM00474"/>
    </source>
</evidence>
<sequence>MAAYVGVKLRVSTIGGDEFEGILHSFDANSKKISLMKVSILPSGKKLTGLLHFYGQEIKDLVEVVDVPESNSNQTRKSPASQASKNEVGPSETEDNEDLNLETSEGYVYLHHPGTKLRQAVDVIKTQQLIGVATEAERLGRRAKISLLQICCANQVFLFDVLSLGPSVFTQGLADVLESPAVVKVMHDSRWASDQLYHQYSVKLTNVYDTQAADVLVRMRQLNGELPHKLNSLPECMLEYLNMSIGHVYPHWLNDQARETEADSCWLERPLSPKLLALAAGKARHLPELRVITLHHLLAEFTASVDVFLSCIRDMSDMSRSKTNVSTSVVPRQLERLVYGRLPSTDPPVFNHSSTPIGYDPLQKETVPHFPGNGHGSLHQQASSNTQTSKMPTRESPRTTAPSEPAASSEQSFCVLKTTVARETSDLARLTNGFSPAHSKRAQSKPSHSGKVAGRRGTAAVFCSPSSDAESEVKEKERGQAEERSASTADRRESDRRFWDHSDDGHTATTSQESDESLTLMAEEQSVEQDVVRHTQGRTLTVRGDQGIKGQDGEVNEGDNGDEKKKEEEDSEDDSSDEEDGDDDSDQRAEPSEESDTPKDPLPNPRGHTQTIQCLLSLSPGRQPGPPSQEGTGRKVTTRNAGSTLANSLSITQKTSAMPESGRREHTTSRLYSSILKEAGLIRTENGQGDILRVQSPAQFPALGQETHTEPQEPTRPAVGRGRARVLAQSGDMLRTIRRPVELKARTFRMRQYDFPSQEEMDRVPKSRPLLASDYYTGPEPPDGSYP</sequence>
<feature type="compositionally biased region" description="Basic and acidic residues" evidence="1">
    <location>
        <begin position="471"/>
        <end position="506"/>
    </location>
</feature>
<dbReference type="PANTHER" id="PTHR46628">
    <property type="entry name" value="PIRNA BIOGENESIS PROTEIN EXD1"/>
    <property type="match status" value="1"/>
</dbReference>
<feature type="domain" description="3'-5' exonuclease" evidence="2">
    <location>
        <begin position="111"/>
        <end position="298"/>
    </location>
</feature>
<evidence type="ECO:0000313" key="3">
    <source>
        <dbReference type="Proteomes" id="UP000694845"/>
    </source>
</evidence>
<feature type="compositionally biased region" description="Basic and acidic residues" evidence="1">
    <location>
        <begin position="586"/>
        <end position="599"/>
    </location>
</feature>
<dbReference type="PANTHER" id="PTHR46628:SF1">
    <property type="entry name" value="PIRNA BIOGENESIS PROTEIN EXD1"/>
    <property type="match status" value="1"/>
</dbReference>
<feature type="region of interest" description="Disordered" evidence="1">
    <location>
        <begin position="432"/>
        <end position="669"/>
    </location>
</feature>
<feature type="region of interest" description="Disordered" evidence="1">
    <location>
        <begin position="703"/>
        <end position="722"/>
    </location>
</feature>
<evidence type="ECO:0000313" key="4">
    <source>
        <dbReference type="RefSeq" id="XP_022086748.1"/>
    </source>
</evidence>